<reference evidence="1 2" key="1">
    <citation type="submission" date="2015-07" db="EMBL/GenBank/DDBJ databases">
        <title>The genome of Melipona quadrifasciata.</title>
        <authorList>
            <person name="Pan H."/>
            <person name="Kapheim K."/>
        </authorList>
    </citation>
    <scope>NUCLEOTIDE SEQUENCE [LARGE SCALE GENOMIC DNA]</scope>
    <source>
        <strain evidence="1">0111107301</strain>
        <tissue evidence="1">Whole body</tissue>
    </source>
</reference>
<organism evidence="1 2">
    <name type="scientific">Melipona quadrifasciata</name>
    <dbReference type="NCBI Taxonomy" id="166423"/>
    <lineage>
        <taxon>Eukaryota</taxon>
        <taxon>Metazoa</taxon>
        <taxon>Ecdysozoa</taxon>
        <taxon>Arthropoda</taxon>
        <taxon>Hexapoda</taxon>
        <taxon>Insecta</taxon>
        <taxon>Pterygota</taxon>
        <taxon>Neoptera</taxon>
        <taxon>Endopterygota</taxon>
        <taxon>Hymenoptera</taxon>
        <taxon>Apocrita</taxon>
        <taxon>Aculeata</taxon>
        <taxon>Apoidea</taxon>
        <taxon>Anthophila</taxon>
        <taxon>Apidae</taxon>
        <taxon>Melipona</taxon>
    </lineage>
</organism>
<keyword evidence="2" id="KW-1185">Reference proteome</keyword>
<accession>A0A0M8ZV94</accession>
<sequence length="169" mass="18263">MIETKQQSSTVTMKYFCDNGHSGLILWLEGNPAARGGRKLGWYMGAQTCQPASQPARSGYKSAVGLPGGAVEKPISETTMNLTLELLTCTAHGRVEMEFGGCHAAPAGETLFVWSVLDRGFWLAGIVSFPIVVSHEKEQSNWLKRPKLCNVDAITGVPPTDDNPIRTGN</sequence>
<evidence type="ECO:0000313" key="1">
    <source>
        <dbReference type="EMBL" id="KOX71835.1"/>
    </source>
</evidence>
<dbReference type="Proteomes" id="UP000053105">
    <property type="component" value="Unassembled WGS sequence"/>
</dbReference>
<name>A0A0M8ZV94_9HYME</name>
<gene>
    <name evidence="1" type="ORF">WN51_02980</name>
</gene>
<proteinExistence type="predicted"/>
<protein>
    <submittedName>
        <fullName evidence="1">Uncharacterized protein</fullName>
    </submittedName>
</protein>
<dbReference type="EMBL" id="KQ435828">
    <property type="protein sequence ID" value="KOX71835.1"/>
    <property type="molecule type" value="Genomic_DNA"/>
</dbReference>
<dbReference type="AlphaFoldDB" id="A0A0M8ZV94"/>
<evidence type="ECO:0000313" key="2">
    <source>
        <dbReference type="Proteomes" id="UP000053105"/>
    </source>
</evidence>